<sequence length="238" mass="26964">MRKSLIVLLSLLLIVILGFGTYRTIASKDEKYYSQHDVRGLITEKYRGKIQSVEHIGESYVAQFQNESGIYKAIINSEDGEVTDLVQIKSSGKTSLTETEIKDIALKQATGDISNIKLHEDKKNPYYDIEVTGKEKKVQMKIAKMDGELLSKEEYKLETNETEQEGKDSEKSSIINKKKAEEIALTKFKGKVKETDLGEEDGLLQYEIEIEDSSGQEAEVYINAYTGTIIRFELDKDD</sequence>
<dbReference type="Gene3D" id="3.10.450.40">
    <property type="match status" value="2"/>
</dbReference>
<evidence type="ECO:0000313" key="3">
    <source>
        <dbReference type="Proteomes" id="UP000182762"/>
    </source>
</evidence>
<proteinExistence type="predicted"/>
<evidence type="ECO:0000313" key="2">
    <source>
        <dbReference type="EMBL" id="SFQ82234.1"/>
    </source>
</evidence>
<protein>
    <submittedName>
        <fullName evidence="2">Uncharacterized membrane protein YkoI</fullName>
    </submittedName>
</protein>
<name>A0A1I6BMX6_9BACI</name>
<dbReference type="GeneID" id="93712441"/>
<dbReference type="RefSeq" id="WP_061802436.1">
    <property type="nucleotide sequence ID" value="NZ_FOXX01000011.1"/>
</dbReference>
<dbReference type="EMBL" id="FOXX01000011">
    <property type="protein sequence ID" value="SFQ82234.1"/>
    <property type="molecule type" value="Genomic_DNA"/>
</dbReference>
<feature type="domain" description="PepSY" evidence="1">
    <location>
        <begin position="175"/>
        <end position="231"/>
    </location>
</feature>
<evidence type="ECO:0000259" key="1">
    <source>
        <dbReference type="Pfam" id="PF03413"/>
    </source>
</evidence>
<keyword evidence="3" id="KW-1185">Reference proteome</keyword>
<dbReference type="InterPro" id="IPR025711">
    <property type="entry name" value="PepSY"/>
</dbReference>
<accession>A0A1I6BMX6</accession>
<organism evidence="2 3">
    <name type="scientific">Priestia endophytica DSM 13796</name>
    <dbReference type="NCBI Taxonomy" id="1121089"/>
    <lineage>
        <taxon>Bacteria</taxon>
        <taxon>Bacillati</taxon>
        <taxon>Bacillota</taxon>
        <taxon>Bacilli</taxon>
        <taxon>Bacillales</taxon>
        <taxon>Bacillaceae</taxon>
        <taxon>Priestia</taxon>
    </lineage>
</organism>
<reference evidence="2 3" key="1">
    <citation type="submission" date="2016-10" db="EMBL/GenBank/DDBJ databases">
        <authorList>
            <person name="Varghese N."/>
            <person name="Submissions S."/>
        </authorList>
    </citation>
    <scope>NUCLEOTIDE SEQUENCE [LARGE SCALE GENOMIC DNA]</scope>
    <source>
        <strain evidence="2 3">DSM 13796</strain>
    </source>
</reference>
<dbReference type="Proteomes" id="UP000182762">
    <property type="component" value="Unassembled WGS sequence"/>
</dbReference>
<feature type="domain" description="PepSY" evidence="1">
    <location>
        <begin position="96"/>
        <end position="153"/>
    </location>
</feature>
<comment type="caution">
    <text evidence="2">The sequence shown here is derived from an EMBL/GenBank/DDBJ whole genome shotgun (WGS) entry which is preliminary data.</text>
</comment>
<gene>
    <name evidence="2" type="ORF">SAMN02745910_03866</name>
</gene>
<dbReference type="Pfam" id="PF03413">
    <property type="entry name" value="PepSY"/>
    <property type="match status" value="2"/>
</dbReference>